<sequence>MSSLLQGLWPKRIIVPVVLSVLVITASTFFKAAVELEDAEQAYYSQWLRWGYDDQPPLYTWIQYFFNQLLGFNKFSFSFLRGLLFGGILLLLYQFAKNMHKDVQKAGITVFMMVLIPVFIDFTFRRLSHTSLLCFSILATYFILERLLVKKSVGNYILFGCCVAFGLLSKYNYVLFLLAFSIVGLLDGELRKVIFNRKIFITILLAMVLVAPHFYWLFGPNENWSMVRESIQDKTGDGTADYLFGITPVILIIKGLIPLMTPLLLVFLVLVLLKKVTLQRPKWDWFSELFVVQILVLLLFFLLVKAQKVEVRWLLPLLLPFIILWIKSFQFENIIKIKRYAFVTFIMLIGFQFLRTPMEKVLGIPSSVHFGFEPISNILRQDYSDKEWVLPDVTYAGNIKLLNPNRLIFSNDDFSLGNNIKNKNKVFVHIGKIPDEYTKPTDSILGFGREKDTLFFVPSLKRIELKD</sequence>
<feature type="transmembrane region" description="Helical" evidence="8">
    <location>
        <begin position="156"/>
        <end position="179"/>
    </location>
</feature>
<accession>A0A223V7J1</accession>
<evidence type="ECO:0000256" key="4">
    <source>
        <dbReference type="ARBA" id="ARBA00022679"/>
    </source>
</evidence>
<reference evidence="10 11" key="1">
    <citation type="submission" date="2017-08" db="EMBL/GenBank/DDBJ databases">
        <title>The complete genome sequence of Maribacter sp. B1, isolated from deep-sea sediment.</title>
        <authorList>
            <person name="Wu Y.-H."/>
            <person name="Cheng H."/>
            <person name="Xu X.-W."/>
        </authorList>
    </citation>
    <scope>NUCLEOTIDE SEQUENCE [LARGE SCALE GENOMIC DNA]</scope>
    <source>
        <strain evidence="10 11">B1</strain>
    </source>
</reference>
<feature type="transmembrane region" description="Helical" evidence="8">
    <location>
        <begin position="199"/>
        <end position="219"/>
    </location>
</feature>
<dbReference type="PANTHER" id="PTHR33908:SF11">
    <property type="entry name" value="MEMBRANE PROTEIN"/>
    <property type="match status" value="1"/>
</dbReference>
<feature type="transmembrane region" description="Helical" evidence="8">
    <location>
        <begin position="337"/>
        <end position="354"/>
    </location>
</feature>
<evidence type="ECO:0000256" key="5">
    <source>
        <dbReference type="ARBA" id="ARBA00022692"/>
    </source>
</evidence>
<feature type="transmembrane region" description="Helical" evidence="8">
    <location>
        <begin position="103"/>
        <end position="120"/>
    </location>
</feature>
<feature type="domain" description="Glycosyltransferase RgtA/B/C/D-like" evidence="9">
    <location>
        <begin position="54"/>
        <end position="216"/>
    </location>
</feature>
<comment type="subcellular location">
    <subcellularLocation>
        <location evidence="1">Cell membrane</location>
        <topology evidence="1">Multi-pass membrane protein</topology>
    </subcellularLocation>
</comment>
<evidence type="ECO:0000313" key="10">
    <source>
        <dbReference type="EMBL" id="ASV31361.1"/>
    </source>
</evidence>
<keyword evidence="7 8" id="KW-0472">Membrane</keyword>
<gene>
    <name evidence="10" type="ORF">CJ263_14695</name>
</gene>
<evidence type="ECO:0000259" key="9">
    <source>
        <dbReference type="Pfam" id="PF13231"/>
    </source>
</evidence>
<feature type="transmembrane region" description="Helical" evidence="8">
    <location>
        <begin position="285"/>
        <end position="304"/>
    </location>
</feature>
<proteinExistence type="predicted"/>
<dbReference type="PANTHER" id="PTHR33908">
    <property type="entry name" value="MANNOSYLTRANSFERASE YKCB-RELATED"/>
    <property type="match status" value="1"/>
</dbReference>
<evidence type="ECO:0000256" key="7">
    <source>
        <dbReference type="ARBA" id="ARBA00023136"/>
    </source>
</evidence>
<feature type="transmembrane region" description="Helical" evidence="8">
    <location>
        <begin position="311"/>
        <end position="331"/>
    </location>
</feature>
<organism evidence="10 11">
    <name type="scientific">Maribacter cobaltidurans</name>
    <dbReference type="NCBI Taxonomy" id="1178778"/>
    <lineage>
        <taxon>Bacteria</taxon>
        <taxon>Pseudomonadati</taxon>
        <taxon>Bacteroidota</taxon>
        <taxon>Flavobacteriia</taxon>
        <taxon>Flavobacteriales</taxon>
        <taxon>Flavobacteriaceae</taxon>
        <taxon>Maribacter</taxon>
    </lineage>
</organism>
<keyword evidence="5 8" id="KW-0812">Transmembrane</keyword>
<keyword evidence="2" id="KW-1003">Cell membrane</keyword>
<feature type="transmembrane region" description="Helical" evidence="8">
    <location>
        <begin position="240"/>
        <end position="273"/>
    </location>
</feature>
<keyword evidence="11" id="KW-1185">Reference proteome</keyword>
<feature type="transmembrane region" description="Helical" evidence="8">
    <location>
        <begin position="12"/>
        <end position="30"/>
    </location>
</feature>
<feature type="transmembrane region" description="Helical" evidence="8">
    <location>
        <begin position="75"/>
        <end position="96"/>
    </location>
</feature>
<dbReference type="EMBL" id="CP022957">
    <property type="protein sequence ID" value="ASV31361.1"/>
    <property type="molecule type" value="Genomic_DNA"/>
</dbReference>
<dbReference type="Proteomes" id="UP000215244">
    <property type="component" value="Chromosome"/>
</dbReference>
<evidence type="ECO:0000256" key="6">
    <source>
        <dbReference type="ARBA" id="ARBA00022989"/>
    </source>
</evidence>
<name>A0A223V7J1_9FLAO</name>
<evidence type="ECO:0000256" key="3">
    <source>
        <dbReference type="ARBA" id="ARBA00022676"/>
    </source>
</evidence>
<keyword evidence="3" id="KW-0328">Glycosyltransferase</keyword>
<dbReference type="GO" id="GO:0005886">
    <property type="term" value="C:plasma membrane"/>
    <property type="evidence" value="ECO:0007669"/>
    <property type="project" value="UniProtKB-SubCell"/>
</dbReference>
<protein>
    <recommendedName>
        <fullName evidence="9">Glycosyltransferase RgtA/B/C/D-like domain-containing protein</fullName>
    </recommendedName>
</protein>
<feature type="transmembrane region" description="Helical" evidence="8">
    <location>
        <begin position="126"/>
        <end position="144"/>
    </location>
</feature>
<keyword evidence="4" id="KW-0808">Transferase</keyword>
<dbReference type="Pfam" id="PF13231">
    <property type="entry name" value="PMT_2"/>
    <property type="match status" value="1"/>
</dbReference>
<evidence type="ECO:0000256" key="8">
    <source>
        <dbReference type="SAM" id="Phobius"/>
    </source>
</evidence>
<evidence type="ECO:0000256" key="2">
    <source>
        <dbReference type="ARBA" id="ARBA00022475"/>
    </source>
</evidence>
<evidence type="ECO:0000256" key="1">
    <source>
        <dbReference type="ARBA" id="ARBA00004651"/>
    </source>
</evidence>
<dbReference type="KEGG" id="marb:CJ263_14695"/>
<dbReference type="GO" id="GO:0016763">
    <property type="term" value="F:pentosyltransferase activity"/>
    <property type="evidence" value="ECO:0007669"/>
    <property type="project" value="TreeGrafter"/>
</dbReference>
<dbReference type="InterPro" id="IPR050297">
    <property type="entry name" value="LipidA_mod_glycosyltrf_83"/>
</dbReference>
<dbReference type="GO" id="GO:0009103">
    <property type="term" value="P:lipopolysaccharide biosynthetic process"/>
    <property type="evidence" value="ECO:0007669"/>
    <property type="project" value="UniProtKB-ARBA"/>
</dbReference>
<dbReference type="AlphaFoldDB" id="A0A223V7J1"/>
<dbReference type="InterPro" id="IPR038731">
    <property type="entry name" value="RgtA/B/C-like"/>
</dbReference>
<keyword evidence="6 8" id="KW-1133">Transmembrane helix</keyword>
<evidence type="ECO:0000313" key="11">
    <source>
        <dbReference type="Proteomes" id="UP000215244"/>
    </source>
</evidence>